<dbReference type="Pfam" id="PF00787">
    <property type="entry name" value="PX"/>
    <property type="match status" value="1"/>
</dbReference>
<dbReference type="SMART" id="SM00312">
    <property type="entry name" value="PX"/>
    <property type="match status" value="1"/>
</dbReference>
<dbReference type="PROSITE" id="PS50195">
    <property type="entry name" value="PX"/>
    <property type="match status" value="1"/>
</dbReference>
<feature type="region of interest" description="Disordered" evidence="12">
    <location>
        <begin position="215"/>
        <end position="237"/>
    </location>
</feature>
<protein>
    <recommendedName>
        <fullName evidence="13">PX domain-containing protein</fullName>
    </recommendedName>
</protein>
<evidence type="ECO:0000259" key="13">
    <source>
        <dbReference type="PROSITE" id="PS50195"/>
    </source>
</evidence>
<keyword evidence="6" id="KW-0963">Cytoplasm</keyword>
<feature type="compositionally biased region" description="Polar residues" evidence="12">
    <location>
        <begin position="372"/>
        <end position="388"/>
    </location>
</feature>
<dbReference type="GO" id="GO:0045053">
    <property type="term" value="P:protein retention in Golgi apparatus"/>
    <property type="evidence" value="ECO:0007669"/>
    <property type="project" value="TreeGrafter"/>
</dbReference>
<dbReference type="Gene3D" id="1.20.1270.60">
    <property type="entry name" value="Arfaptin homology (AH) domain/BAR domain"/>
    <property type="match status" value="1"/>
</dbReference>
<evidence type="ECO:0000256" key="5">
    <source>
        <dbReference type="ARBA" id="ARBA00022448"/>
    </source>
</evidence>
<dbReference type="GO" id="GO:0015031">
    <property type="term" value="P:protein transport"/>
    <property type="evidence" value="ECO:0007669"/>
    <property type="project" value="UniProtKB-KW"/>
</dbReference>
<dbReference type="CDD" id="cd06861">
    <property type="entry name" value="PX_Vps5p"/>
    <property type="match status" value="1"/>
</dbReference>
<dbReference type="Proteomes" id="UP001050691">
    <property type="component" value="Unassembled WGS sequence"/>
</dbReference>
<evidence type="ECO:0000256" key="10">
    <source>
        <dbReference type="ARBA" id="ARBA00023136"/>
    </source>
</evidence>
<dbReference type="InterPro" id="IPR015404">
    <property type="entry name" value="Vps5_C"/>
</dbReference>
<evidence type="ECO:0000256" key="12">
    <source>
        <dbReference type="SAM" id="MobiDB-lite"/>
    </source>
</evidence>
<feature type="coiled-coil region" evidence="11">
    <location>
        <begin position="796"/>
        <end position="823"/>
    </location>
</feature>
<dbReference type="PANTHER" id="PTHR10555">
    <property type="entry name" value="SORTING NEXIN"/>
    <property type="match status" value="1"/>
</dbReference>
<evidence type="ECO:0000256" key="7">
    <source>
        <dbReference type="ARBA" id="ARBA00022553"/>
    </source>
</evidence>
<evidence type="ECO:0000256" key="9">
    <source>
        <dbReference type="ARBA" id="ARBA00023034"/>
    </source>
</evidence>
<dbReference type="InterPro" id="IPR035803">
    <property type="entry name" value="BAR_Vps5"/>
</dbReference>
<dbReference type="AlphaFoldDB" id="A0AAV5A9X9"/>
<evidence type="ECO:0000256" key="11">
    <source>
        <dbReference type="SAM" id="Coils"/>
    </source>
</evidence>
<evidence type="ECO:0000313" key="14">
    <source>
        <dbReference type="EMBL" id="GJJ11414.1"/>
    </source>
</evidence>
<proteinExistence type="inferred from homology"/>
<dbReference type="InterPro" id="IPR036871">
    <property type="entry name" value="PX_dom_sf"/>
</dbReference>
<dbReference type="InterPro" id="IPR001683">
    <property type="entry name" value="PX_dom"/>
</dbReference>
<dbReference type="GO" id="GO:0035091">
    <property type="term" value="F:phosphatidylinositol binding"/>
    <property type="evidence" value="ECO:0007669"/>
    <property type="project" value="InterPro"/>
</dbReference>
<comment type="similarity">
    <text evidence="4">Belongs to the sorting nexin family.</text>
</comment>
<feature type="compositionally biased region" description="Polar residues" evidence="12">
    <location>
        <begin position="295"/>
        <end position="308"/>
    </location>
</feature>
<evidence type="ECO:0000313" key="15">
    <source>
        <dbReference type="Proteomes" id="UP001050691"/>
    </source>
</evidence>
<keyword evidence="10" id="KW-0472">Membrane</keyword>
<dbReference type="Pfam" id="PF09325">
    <property type="entry name" value="Vps5"/>
    <property type="match status" value="1"/>
</dbReference>
<keyword evidence="7" id="KW-0597">Phosphoprotein</keyword>
<name>A0AAV5A9X9_9AGAM</name>
<evidence type="ECO:0000256" key="3">
    <source>
        <dbReference type="ARBA" id="ARBA00004555"/>
    </source>
</evidence>
<comment type="subcellular location">
    <subcellularLocation>
        <location evidence="2">Cytoplasm</location>
    </subcellularLocation>
    <subcellularLocation>
        <location evidence="3">Golgi apparatus</location>
    </subcellularLocation>
    <subcellularLocation>
        <location evidence="1">Membrane</location>
        <topology evidence="1">Peripheral membrane protein</topology>
        <orientation evidence="1">Cytoplasmic side</orientation>
    </subcellularLocation>
</comment>
<evidence type="ECO:0000256" key="1">
    <source>
        <dbReference type="ARBA" id="ARBA00004287"/>
    </source>
</evidence>
<dbReference type="GO" id="GO:0005829">
    <property type="term" value="C:cytosol"/>
    <property type="evidence" value="ECO:0007669"/>
    <property type="project" value="GOC"/>
</dbReference>
<reference evidence="14" key="1">
    <citation type="submission" date="2021-10" db="EMBL/GenBank/DDBJ databases">
        <title>De novo Genome Assembly of Clathrus columnatus (Basidiomycota, Fungi) Using Illumina and Nanopore Sequence Data.</title>
        <authorList>
            <person name="Ogiso-Tanaka E."/>
            <person name="Itagaki H."/>
            <person name="Hosoya T."/>
            <person name="Hosaka K."/>
        </authorList>
    </citation>
    <scope>NUCLEOTIDE SEQUENCE</scope>
    <source>
        <strain evidence="14">MO-923</strain>
    </source>
</reference>
<keyword evidence="8" id="KW-0653">Protein transport</keyword>
<keyword evidence="11" id="KW-0175">Coiled coil</keyword>
<dbReference type="GO" id="GO:0030904">
    <property type="term" value="C:retromer complex"/>
    <property type="evidence" value="ECO:0007669"/>
    <property type="project" value="UniProtKB-ARBA"/>
</dbReference>
<keyword evidence="9" id="KW-0333">Golgi apparatus</keyword>
<keyword evidence="15" id="KW-1185">Reference proteome</keyword>
<evidence type="ECO:0000256" key="6">
    <source>
        <dbReference type="ARBA" id="ARBA00022490"/>
    </source>
</evidence>
<organism evidence="14 15">
    <name type="scientific">Clathrus columnatus</name>
    <dbReference type="NCBI Taxonomy" id="1419009"/>
    <lineage>
        <taxon>Eukaryota</taxon>
        <taxon>Fungi</taxon>
        <taxon>Dikarya</taxon>
        <taxon>Basidiomycota</taxon>
        <taxon>Agaricomycotina</taxon>
        <taxon>Agaricomycetes</taxon>
        <taxon>Phallomycetidae</taxon>
        <taxon>Phallales</taxon>
        <taxon>Clathraceae</taxon>
        <taxon>Clathrus</taxon>
    </lineage>
</organism>
<dbReference type="FunFam" id="3.30.1520.10:FF:000013">
    <property type="entry name" value="Putative Sorting nexin 3"/>
    <property type="match status" value="1"/>
</dbReference>
<feature type="coiled-coil region" evidence="11">
    <location>
        <begin position="34"/>
        <end position="103"/>
    </location>
</feature>
<dbReference type="SUPFAM" id="SSF64268">
    <property type="entry name" value="PX domain"/>
    <property type="match status" value="1"/>
</dbReference>
<dbReference type="FunFam" id="1.20.1270.60:FF:000022">
    <property type="entry name" value="Sorting nexin 3 protein"/>
    <property type="match status" value="1"/>
</dbReference>
<keyword evidence="5" id="KW-0813">Transport</keyword>
<dbReference type="Gene3D" id="3.30.1520.10">
    <property type="entry name" value="Phox-like domain"/>
    <property type="match status" value="1"/>
</dbReference>
<feature type="region of interest" description="Disordered" evidence="12">
    <location>
        <begin position="288"/>
        <end position="404"/>
    </location>
</feature>
<dbReference type="GO" id="GO:0005794">
    <property type="term" value="C:Golgi apparatus"/>
    <property type="evidence" value="ECO:0007669"/>
    <property type="project" value="UniProtKB-SubCell"/>
</dbReference>
<evidence type="ECO:0000256" key="8">
    <source>
        <dbReference type="ARBA" id="ARBA00022927"/>
    </source>
</evidence>
<dbReference type="EMBL" id="BPWL01000006">
    <property type="protein sequence ID" value="GJJ11414.1"/>
    <property type="molecule type" value="Genomic_DNA"/>
</dbReference>
<feature type="compositionally biased region" description="Low complexity" evidence="12">
    <location>
        <begin position="310"/>
        <end position="326"/>
    </location>
</feature>
<sequence length="893" mass="99683">MFSLVTANPLFIPEKYHQFIDSNIRRIYLDDSKTKRLQDRVTHLEARLRSLEADKELLMKRCESSMQRADTYAAKERIARLNNDSLAKELMHANESVAQLTRLMNSENRRPKQNPTPSLIDSILERTPSTKDNRSCTLDSPAKKTQFRDGSNESNIPVKRRRVTRNQHIAPPNSVTGRRSLRRQTPHCLCSILPSGHMSFDDLLNSSHSNPILDNPFEDPFARPRSPDPWSTYEPPVTTATGFEYEELAQTPATVTEQQTASNFYETPSSHPNSPPKSPEVEPLNIHSQEETDSELLSGNLPSQQDTHSSQHPSPVISPIIPTPNSVTHTLPTSGDSEGPSFNSVSPTADSSNETQTVSTPISEQLPPIPQQEPTSPISSRVQSSEVNLSSPPPSGVVSPLDDSYTNDHGYRSFSASENTEWLNGPNLRYSGGDAWNSGWGTHAATSSLDGSGNGVLPTSNDEDDDDDVPIAHKKQALVAAAAAAASSALSEQKEPEEPSGEPPLFIITVGDPQKVGDPVRPYITYTVHTRTTSPLYRSSSFSVLRRYSDFRWLYETLSQNCPGVIVPPVPEKQQYGRFEDSFVENRRAALNKCIQKIANHPILRDDPDLKLFLESDTFALDIKHRKAEIAHERGGLMASIGSSLVGPKFYETDEWFDTKKAYLDTLETQLRSLVKTVDAVTKQRNEVALSINEFAENINALATCDVGKQLSSTLNLLADVQKKAKELQDLQARQDVATLMSTADEYARLVNSVRLAFSSRVRLYINWQIMDNEMKKVQQAHEKARRQGRIPQDRVASSLSEVAEAERRAMEAKHDFDKTSKTIKSEMARFERERVEDFKDILVTFLEGMISRQKEILQAWEDYQATLLNRVTTLNAKQQQTASSSPAIAATM</sequence>
<feature type="region of interest" description="Disordered" evidence="12">
    <location>
        <begin position="104"/>
        <end position="154"/>
    </location>
</feature>
<dbReference type="InterPro" id="IPR027267">
    <property type="entry name" value="AH/BAR_dom_sf"/>
</dbReference>
<accession>A0AAV5A9X9</accession>
<dbReference type="InterPro" id="IPR037868">
    <property type="entry name" value="PX_Vps5"/>
</dbReference>
<dbReference type="GO" id="GO:0005768">
    <property type="term" value="C:endosome"/>
    <property type="evidence" value="ECO:0007669"/>
    <property type="project" value="TreeGrafter"/>
</dbReference>
<evidence type="ECO:0000256" key="4">
    <source>
        <dbReference type="ARBA" id="ARBA00010883"/>
    </source>
</evidence>
<dbReference type="GO" id="GO:0042147">
    <property type="term" value="P:retrograde transport, endosome to Golgi"/>
    <property type="evidence" value="ECO:0007669"/>
    <property type="project" value="TreeGrafter"/>
</dbReference>
<dbReference type="CDD" id="cd07627">
    <property type="entry name" value="BAR_Vps5p"/>
    <property type="match status" value="1"/>
</dbReference>
<gene>
    <name evidence="14" type="ORF">Clacol_005647</name>
</gene>
<dbReference type="SUPFAM" id="SSF103657">
    <property type="entry name" value="BAR/IMD domain-like"/>
    <property type="match status" value="1"/>
</dbReference>
<feature type="region of interest" description="Disordered" evidence="12">
    <location>
        <begin position="264"/>
        <end position="283"/>
    </location>
</feature>
<dbReference type="PANTHER" id="PTHR10555:SF170">
    <property type="entry name" value="FI18122P1"/>
    <property type="match status" value="1"/>
</dbReference>
<comment type="caution">
    <text evidence="14">The sequence shown here is derived from an EMBL/GenBank/DDBJ whole genome shotgun (WGS) entry which is preliminary data.</text>
</comment>
<feature type="compositionally biased region" description="Polar residues" evidence="12">
    <location>
        <begin position="327"/>
        <end position="363"/>
    </location>
</feature>
<evidence type="ECO:0000256" key="2">
    <source>
        <dbReference type="ARBA" id="ARBA00004496"/>
    </source>
</evidence>
<feature type="domain" description="PX" evidence="13">
    <location>
        <begin position="504"/>
        <end position="620"/>
    </location>
</feature>